<evidence type="ECO:0008006" key="4">
    <source>
        <dbReference type="Google" id="ProtNLM"/>
    </source>
</evidence>
<keyword evidence="1" id="KW-0175">Coiled coil</keyword>
<sequence length="352" mass="42533">MKKIKVLIKNEYELELQEDGQKGDLIDLKNNLIMDLNEIKQNIYNEKLKNLKIKLEEENKKQIQLLTQQYENQIKDLHHKNEISLLKKKQQLDFIQRERSNYNTKLIGENLEKWCDNEIQNQLLIADDISWYKDNEEINKTKGDFIYKLYYDKQHNKEQILTSALLEMKTEIKTNTPNNNNKQKNERYFAKLDKDRNNKNLEFALLVSELEYEQENDIPIKKVKTYPNMFIIRPPYLVFFLNVITCLGRKNKEIIIDLKKQKITFYKEEEIKNTFLEMKNEILDNSFKNIEKNLQFITKENQKIKTISEELLKTYNNIEEKMEKILKTHLKIAINKVRNFKIDKILKEIKKY</sequence>
<proteinExistence type="predicted"/>
<name>A0A975IM82_LOWBP</name>
<dbReference type="InterPro" id="IPR019219">
    <property type="entry name" value="DUF2130"/>
</dbReference>
<dbReference type="Proteomes" id="UP000672038">
    <property type="component" value="Chromosome"/>
</dbReference>
<protein>
    <recommendedName>
        <fullName evidence="4">DUF2130 domain-containing protein</fullName>
    </recommendedName>
</protein>
<dbReference type="KEGG" id="pluf:LFWB_2690"/>
<dbReference type="AlphaFoldDB" id="A0A975IM82"/>
<dbReference type="Pfam" id="PF09903">
    <property type="entry name" value="DUF2130"/>
    <property type="match status" value="1"/>
</dbReference>
<evidence type="ECO:0000256" key="1">
    <source>
        <dbReference type="SAM" id="Coils"/>
    </source>
</evidence>
<dbReference type="EMBL" id="CP054393">
    <property type="protein sequence ID" value="QTX02839.1"/>
    <property type="molecule type" value="Genomic_DNA"/>
</dbReference>
<organism evidence="2 3">
    <name type="scientific">Loofah witches'-broom phytoplasma</name>
    <dbReference type="NCBI Taxonomy" id="35773"/>
    <lineage>
        <taxon>Bacteria</taxon>
        <taxon>Bacillati</taxon>
        <taxon>Mycoplasmatota</taxon>
        <taxon>Mollicutes</taxon>
        <taxon>Acholeplasmatales</taxon>
        <taxon>Acholeplasmataceae</taxon>
        <taxon>Candidatus Phytoplasma</taxon>
        <taxon>16SrVIII (Loofah witches'-broom group)</taxon>
    </lineage>
</organism>
<feature type="coiled-coil region" evidence="1">
    <location>
        <begin position="41"/>
        <end position="73"/>
    </location>
</feature>
<keyword evidence="3" id="KW-1185">Reference proteome</keyword>
<accession>A0A975IM82</accession>
<evidence type="ECO:0000313" key="2">
    <source>
        <dbReference type="EMBL" id="QTX02839.1"/>
    </source>
</evidence>
<reference evidence="2" key="1">
    <citation type="submission" date="2020-06" db="EMBL/GenBank/DDBJ databases">
        <title>Complete genome sequence of Candidatus Phytoplasma luffae NCHU2019.</title>
        <authorList>
            <person name="Cho S.-T."/>
            <person name="Tan C.-M."/>
            <person name="Li J.-R."/>
            <person name="Chien Y.-Y."/>
            <person name="Chiu Y.-C."/>
            <person name="Yang J.-Y."/>
            <person name="Kuo C.-H."/>
        </authorList>
    </citation>
    <scope>NUCLEOTIDE SEQUENCE</scope>
    <source>
        <strain evidence="2">NCHU2019</strain>
    </source>
</reference>
<dbReference type="RefSeq" id="WP_210954881.1">
    <property type="nucleotide sequence ID" value="NZ_CP054393.1"/>
</dbReference>
<evidence type="ECO:0000313" key="3">
    <source>
        <dbReference type="Proteomes" id="UP000672038"/>
    </source>
</evidence>
<gene>
    <name evidence="2" type="ORF">LFWB_2690</name>
</gene>